<evidence type="ECO:0000256" key="6">
    <source>
        <dbReference type="ARBA" id="ARBA00023242"/>
    </source>
</evidence>
<accession>M4EQV2</accession>
<dbReference type="GO" id="GO:0005634">
    <property type="term" value="C:nucleus"/>
    <property type="evidence" value="ECO:0000318"/>
    <property type="project" value="GO_Central"/>
</dbReference>
<keyword evidence="4 7" id="KW-0238">DNA-binding</keyword>
<evidence type="ECO:0000313" key="8">
    <source>
        <dbReference type="EnsemblPlants" id="Bra031175.1-P"/>
    </source>
</evidence>
<organism evidence="8 9">
    <name type="scientific">Brassica campestris</name>
    <name type="common">Field mustard</name>
    <dbReference type="NCBI Taxonomy" id="3711"/>
    <lineage>
        <taxon>Eukaryota</taxon>
        <taxon>Viridiplantae</taxon>
        <taxon>Streptophyta</taxon>
        <taxon>Embryophyta</taxon>
        <taxon>Tracheophyta</taxon>
        <taxon>Spermatophyta</taxon>
        <taxon>Magnoliopsida</taxon>
        <taxon>eudicotyledons</taxon>
        <taxon>Gunneridae</taxon>
        <taxon>Pentapetalae</taxon>
        <taxon>rosids</taxon>
        <taxon>malvids</taxon>
        <taxon>Brassicales</taxon>
        <taxon>Brassicaceae</taxon>
        <taxon>Brassiceae</taxon>
        <taxon>Brassica</taxon>
    </lineage>
</organism>
<name>M4EQV2_BRACM</name>
<dbReference type="InterPro" id="IPR010409">
    <property type="entry name" value="GAGA-bd_tscrpt_act"/>
</dbReference>
<reference evidence="8 9" key="1">
    <citation type="journal article" date="2011" name="Nat. Genet.">
        <title>The genome of the mesopolyploid crop species Brassica rapa.</title>
        <authorList>
            <consortium name="Brassica rapa Genome Sequencing Project Consortium"/>
            <person name="Wang X."/>
            <person name="Wang H."/>
            <person name="Wang J."/>
            <person name="Sun R."/>
            <person name="Wu J."/>
            <person name="Liu S."/>
            <person name="Bai Y."/>
            <person name="Mun J.H."/>
            <person name="Bancroft I."/>
            <person name="Cheng F."/>
            <person name="Huang S."/>
            <person name="Li X."/>
            <person name="Hua W."/>
            <person name="Wang J."/>
            <person name="Wang X."/>
            <person name="Freeling M."/>
            <person name="Pires J.C."/>
            <person name="Paterson A.H."/>
            <person name="Chalhoub B."/>
            <person name="Wang B."/>
            <person name="Hayward A."/>
            <person name="Sharpe A.G."/>
            <person name="Park B.S."/>
            <person name="Weisshaar B."/>
            <person name="Liu B."/>
            <person name="Li B."/>
            <person name="Liu B."/>
            <person name="Tong C."/>
            <person name="Song C."/>
            <person name="Duran C."/>
            <person name="Peng C."/>
            <person name="Geng C."/>
            <person name="Koh C."/>
            <person name="Lin C."/>
            <person name="Edwards D."/>
            <person name="Mu D."/>
            <person name="Shen D."/>
            <person name="Soumpourou E."/>
            <person name="Li F."/>
            <person name="Fraser F."/>
            <person name="Conant G."/>
            <person name="Lassalle G."/>
            <person name="King G.J."/>
            <person name="Bonnema G."/>
            <person name="Tang H."/>
            <person name="Wang H."/>
            <person name="Belcram H."/>
            <person name="Zhou H."/>
            <person name="Hirakawa H."/>
            <person name="Abe H."/>
            <person name="Guo H."/>
            <person name="Wang H."/>
            <person name="Jin H."/>
            <person name="Parkin I.A."/>
            <person name="Batley J."/>
            <person name="Kim J.S."/>
            <person name="Just J."/>
            <person name="Li J."/>
            <person name="Xu J."/>
            <person name="Deng J."/>
            <person name="Kim J.A."/>
            <person name="Li J."/>
            <person name="Yu J."/>
            <person name="Meng J."/>
            <person name="Wang J."/>
            <person name="Min J."/>
            <person name="Poulain J."/>
            <person name="Wang J."/>
            <person name="Hatakeyama K."/>
            <person name="Wu K."/>
            <person name="Wang L."/>
            <person name="Fang L."/>
            <person name="Trick M."/>
            <person name="Links M.G."/>
            <person name="Zhao M."/>
            <person name="Jin M."/>
            <person name="Ramchiary N."/>
            <person name="Drou N."/>
            <person name="Berkman P.J."/>
            <person name="Cai Q."/>
            <person name="Huang Q."/>
            <person name="Li R."/>
            <person name="Tabata S."/>
            <person name="Cheng S."/>
            <person name="Zhang S."/>
            <person name="Zhang S."/>
            <person name="Huang S."/>
            <person name="Sato S."/>
            <person name="Sun S."/>
            <person name="Kwon S.J."/>
            <person name="Choi S.R."/>
            <person name="Lee T.H."/>
            <person name="Fan W."/>
            <person name="Zhao X."/>
            <person name="Tan X."/>
            <person name="Xu X."/>
            <person name="Wang Y."/>
            <person name="Qiu Y."/>
            <person name="Yin Y."/>
            <person name="Li Y."/>
            <person name="Du Y."/>
            <person name="Liao Y."/>
            <person name="Lim Y."/>
            <person name="Narusaka Y."/>
            <person name="Wang Y."/>
            <person name="Wang Z."/>
            <person name="Li Z."/>
            <person name="Wang Z."/>
            <person name="Xiong Z."/>
            <person name="Zhang Z."/>
        </authorList>
    </citation>
    <scope>NUCLEOTIDE SEQUENCE [LARGE SCALE GENOMIC DNA]</scope>
    <source>
        <strain evidence="8 9">cv. Chiifu-401-42</strain>
    </source>
</reference>
<comment type="similarity">
    <text evidence="2 7">Belongs to the BBR/BPC family.</text>
</comment>
<dbReference type="Pfam" id="PF06217">
    <property type="entry name" value="GAGA_bind"/>
    <property type="match status" value="1"/>
</dbReference>
<evidence type="ECO:0000256" key="7">
    <source>
        <dbReference type="RuleBase" id="RU367160"/>
    </source>
</evidence>
<comment type="subcellular location">
    <subcellularLocation>
        <location evidence="1 7">Nucleus</location>
    </subcellularLocation>
</comment>
<dbReference type="GO" id="GO:0003700">
    <property type="term" value="F:DNA-binding transcription factor activity"/>
    <property type="evidence" value="ECO:0000318"/>
    <property type="project" value="GO_Central"/>
</dbReference>
<evidence type="ECO:0000256" key="2">
    <source>
        <dbReference type="ARBA" id="ARBA00007911"/>
    </source>
</evidence>
<dbReference type="GO" id="GO:0043565">
    <property type="term" value="F:sequence-specific DNA binding"/>
    <property type="evidence" value="ECO:0000318"/>
    <property type="project" value="GO_Central"/>
</dbReference>
<sequence>MNKKIMSILVLERDQALFAKKESLAARDEALLQRDKALTERDKALIERDNAFVRFNTIAEVIQSEEDEDIADQKEEESRRIIRRRRYSRIGGFWFMEASQLRINRIRGVATTSRDGRRQKTMSGSLVNFSGCRTYKKERRILVYRIIETATETSETIFLKVAKIQDRGMKMKILGALVNVINVERRQACDE</sequence>
<evidence type="ECO:0000256" key="3">
    <source>
        <dbReference type="ARBA" id="ARBA00023015"/>
    </source>
</evidence>
<evidence type="ECO:0000256" key="1">
    <source>
        <dbReference type="ARBA" id="ARBA00004123"/>
    </source>
</evidence>
<proteinExistence type="inferred from homology"/>
<evidence type="ECO:0000256" key="4">
    <source>
        <dbReference type="ARBA" id="ARBA00023125"/>
    </source>
</evidence>
<dbReference type="Gramene" id="Bra031175.1">
    <property type="protein sequence ID" value="Bra031175.1-P"/>
    <property type="gene ID" value="Bra031175"/>
</dbReference>
<dbReference type="HOGENOM" id="CLU_1423391_0_0_1"/>
<keyword evidence="6 7" id="KW-0539">Nucleus</keyword>
<dbReference type="GO" id="GO:0009723">
    <property type="term" value="P:response to ethylene"/>
    <property type="evidence" value="ECO:0000318"/>
    <property type="project" value="GO_Central"/>
</dbReference>
<reference evidence="8 9" key="2">
    <citation type="journal article" date="2018" name="Hortic Res">
        <title>Improved Brassica rapa reference genome by single-molecule sequencing and chromosome conformation capture technologies.</title>
        <authorList>
            <person name="Zhang L."/>
            <person name="Cai X."/>
            <person name="Wu J."/>
            <person name="Liu M."/>
            <person name="Grob S."/>
            <person name="Cheng F."/>
            <person name="Liang J."/>
            <person name="Cai C."/>
            <person name="Liu Z."/>
            <person name="Liu B."/>
            <person name="Wang F."/>
            <person name="Li S."/>
            <person name="Liu F."/>
            <person name="Li X."/>
            <person name="Cheng L."/>
            <person name="Yang W."/>
            <person name="Li M.H."/>
            <person name="Grossniklaus U."/>
            <person name="Zheng H."/>
            <person name="Wang X."/>
        </authorList>
    </citation>
    <scope>NUCLEOTIDE SEQUENCE [LARGE SCALE GENOMIC DNA]</scope>
    <source>
        <strain evidence="8 9">cv. Chiifu-401-42</strain>
    </source>
</reference>
<protein>
    <recommendedName>
        <fullName evidence="7">GAGA-binding transcriptional activator</fullName>
    </recommendedName>
</protein>
<keyword evidence="5 7" id="KW-0804">Transcription</keyword>
<dbReference type="EnsemblPlants" id="Bra031175.1">
    <property type="protein sequence ID" value="Bra031175.1-P"/>
    <property type="gene ID" value="Bra031175"/>
</dbReference>
<dbReference type="Proteomes" id="UP000011750">
    <property type="component" value="Chromosome A09"/>
</dbReference>
<comment type="function">
    <text evidence="7">Transcriptional regulator that specifically binds to GA-rich elements (GAGA-repeats) present in regulatory sequences of genes involved in developmental processes.</text>
</comment>
<reference evidence="8" key="3">
    <citation type="submission" date="2023-03" db="UniProtKB">
        <authorList>
            <consortium name="EnsemblPlants"/>
        </authorList>
    </citation>
    <scope>IDENTIFICATION</scope>
    <source>
        <strain evidence="8">cv. Chiifu-401-42</strain>
    </source>
</reference>
<evidence type="ECO:0000256" key="5">
    <source>
        <dbReference type="ARBA" id="ARBA00023163"/>
    </source>
</evidence>
<dbReference type="AlphaFoldDB" id="M4EQV2"/>
<keyword evidence="3 7" id="KW-0805">Transcription regulation</keyword>
<dbReference type="InParanoid" id="M4EQV2"/>
<evidence type="ECO:0000313" key="9">
    <source>
        <dbReference type="Proteomes" id="UP000011750"/>
    </source>
</evidence>
<keyword evidence="9" id="KW-1185">Reference proteome</keyword>